<feature type="chain" id="PRO_5002589031" description="CHRD domain-containing protein" evidence="1">
    <location>
        <begin position="31"/>
        <end position="150"/>
    </location>
</feature>
<evidence type="ECO:0000313" key="3">
    <source>
        <dbReference type="EMBL" id="KLI63587.1"/>
    </source>
</evidence>
<dbReference type="InterPro" id="IPR010895">
    <property type="entry name" value="CHRD"/>
</dbReference>
<dbReference type="OrthoDB" id="571052at2"/>
<dbReference type="EMBL" id="LBHU01000002">
    <property type="protein sequence ID" value="KLI63587.1"/>
    <property type="molecule type" value="Genomic_DNA"/>
</dbReference>
<organism evidence="3 4">
    <name type="scientific">Aurantiacibacter marinus</name>
    <dbReference type="NCBI Taxonomy" id="874156"/>
    <lineage>
        <taxon>Bacteria</taxon>
        <taxon>Pseudomonadati</taxon>
        <taxon>Pseudomonadota</taxon>
        <taxon>Alphaproteobacteria</taxon>
        <taxon>Sphingomonadales</taxon>
        <taxon>Erythrobacteraceae</taxon>
        <taxon>Aurantiacibacter</taxon>
    </lineage>
</organism>
<keyword evidence="1" id="KW-0732">Signal</keyword>
<feature type="domain" description="CHRD" evidence="2">
    <location>
        <begin position="9"/>
        <end position="150"/>
    </location>
</feature>
<dbReference type="PATRIC" id="fig|874156.12.peg.1533"/>
<reference evidence="3 4" key="1">
    <citation type="submission" date="2015-04" db="EMBL/GenBank/DDBJ databases">
        <title>The draft genome sequence of Erythrobacter marinus HWDM-33.</title>
        <authorList>
            <person name="Zhuang L."/>
            <person name="Liu Y."/>
            <person name="Shao Z."/>
        </authorList>
    </citation>
    <scope>NUCLEOTIDE SEQUENCE [LARGE SCALE GENOMIC DNA]</scope>
    <source>
        <strain evidence="3 4">HWDM-33</strain>
    </source>
</reference>
<dbReference type="AlphaFoldDB" id="A0A0H0XNR7"/>
<dbReference type="RefSeq" id="WP_047093395.1">
    <property type="nucleotide sequence ID" value="NZ_LBHU01000002.1"/>
</dbReference>
<accession>A0A0H0XNR7</accession>
<dbReference type="STRING" id="874156.GCA_001021555_01829"/>
<keyword evidence="4" id="KW-1185">Reference proteome</keyword>
<sequence>MKRTIYRAAAVAAVLLAGLCVPGVVTGAHAQDSQFVGVAMFGESVTNREGVDDALGDFDSEFDLAGERICYYLDLEGLRDPNGLEIREGERGENGILLVRLRLPDADGDETCVNVERSVMDRLLADREDYYIIVTTIGKPEGAIRGQLGP</sequence>
<dbReference type="Proteomes" id="UP000053455">
    <property type="component" value="Unassembled WGS sequence"/>
</dbReference>
<dbReference type="Pfam" id="PF07452">
    <property type="entry name" value="CHRD"/>
    <property type="match status" value="1"/>
</dbReference>
<evidence type="ECO:0000313" key="4">
    <source>
        <dbReference type="Proteomes" id="UP000053455"/>
    </source>
</evidence>
<proteinExistence type="predicted"/>
<protein>
    <recommendedName>
        <fullName evidence="2">CHRD domain-containing protein</fullName>
    </recommendedName>
</protein>
<comment type="caution">
    <text evidence="3">The sequence shown here is derived from an EMBL/GenBank/DDBJ whole genome shotgun (WGS) entry which is preliminary data.</text>
</comment>
<feature type="signal peptide" evidence="1">
    <location>
        <begin position="1"/>
        <end position="30"/>
    </location>
</feature>
<evidence type="ECO:0000256" key="1">
    <source>
        <dbReference type="SAM" id="SignalP"/>
    </source>
</evidence>
<gene>
    <name evidence="3" type="ORF">AAV99_07450</name>
</gene>
<name>A0A0H0XNR7_9SPHN</name>
<evidence type="ECO:0000259" key="2">
    <source>
        <dbReference type="SMART" id="SM00754"/>
    </source>
</evidence>
<dbReference type="SMART" id="SM00754">
    <property type="entry name" value="CHRD"/>
    <property type="match status" value="1"/>
</dbReference>